<protein>
    <recommendedName>
        <fullName evidence="4">Cohesin domain-containing protein</fullName>
    </recommendedName>
</protein>
<dbReference type="EMBL" id="MFPS01000003">
    <property type="protein sequence ID" value="OGH60026.1"/>
    <property type="molecule type" value="Genomic_DNA"/>
</dbReference>
<reference evidence="2 3" key="1">
    <citation type="journal article" date="2016" name="Nat. Commun.">
        <title>Thousands of microbial genomes shed light on interconnected biogeochemical processes in an aquifer system.</title>
        <authorList>
            <person name="Anantharaman K."/>
            <person name="Brown C.T."/>
            <person name="Hug L.A."/>
            <person name="Sharon I."/>
            <person name="Castelle C.J."/>
            <person name="Probst A.J."/>
            <person name="Thomas B.C."/>
            <person name="Singh A."/>
            <person name="Wilkins M.J."/>
            <person name="Karaoz U."/>
            <person name="Brodie E.L."/>
            <person name="Williams K.H."/>
            <person name="Hubbard S.S."/>
            <person name="Banfield J.F."/>
        </authorList>
    </citation>
    <scope>NUCLEOTIDE SEQUENCE [LARGE SCALE GENOMIC DNA]</scope>
</reference>
<feature type="transmembrane region" description="Helical" evidence="1">
    <location>
        <begin position="12"/>
        <end position="35"/>
    </location>
</feature>
<evidence type="ECO:0000313" key="2">
    <source>
        <dbReference type="EMBL" id="OGH60026.1"/>
    </source>
</evidence>
<gene>
    <name evidence="2" type="ORF">A2725_00035</name>
</gene>
<feature type="transmembrane region" description="Helical" evidence="1">
    <location>
        <begin position="279"/>
        <end position="300"/>
    </location>
</feature>
<dbReference type="Proteomes" id="UP000177067">
    <property type="component" value="Unassembled WGS sequence"/>
</dbReference>
<evidence type="ECO:0000313" key="3">
    <source>
        <dbReference type="Proteomes" id="UP000177067"/>
    </source>
</evidence>
<sequence length="304" mass="34379">MLKYIQKNRLCIVMILSSVIYFLFVYSVSAVELYFGSTNSEQSINNKFAVGFFVDTKGESINAVEGKVVFNSDELELVDIIDGESIINFWLNKPEAICNSICEVSFGGVIPGGFVGDKGNIFLLVLRSTKLGEVSISSIDSRILLNNGEGTMADLIISPINFKILEKTDTSEFVYPYDIDPPESFLPTIAQEEDIFDGKFFLAFATQDKLSGMDHYEVAESSKEVSDYNKLKWKITDSPYILKNQSLTEYIYVKAVDKSGNARIQIIPPINKVIFYKKYTMYGILIVVSIILYTLQRVLWRIKR</sequence>
<keyword evidence="1" id="KW-0472">Membrane</keyword>
<keyword evidence="1" id="KW-1133">Transmembrane helix</keyword>
<evidence type="ECO:0000256" key="1">
    <source>
        <dbReference type="SAM" id="Phobius"/>
    </source>
</evidence>
<organism evidence="2 3">
    <name type="scientific">Candidatus Magasanikbacteria bacterium RIFCSPHIGHO2_01_FULL_33_34</name>
    <dbReference type="NCBI Taxonomy" id="1798671"/>
    <lineage>
        <taxon>Bacteria</taxon>
        <taxon>Candidatus Magasanikiibacteriota</taxon>
    </lineage>
</organism>
<accession>A0A1F6LKY7</accession>
<comment type="caution">
    <text evidence="2">The sequence shown here is derived from an EMBL/GenBank/DDBJ whole genome shotgun (WGS) entry which is preliminary data.</text>
</comment>
<proteinExistence type="predicted"/>
<keyword evidence="1" id="KW-0812">Transmembrane</keyword>
<evidence type="ECO:0008006" key="4">
    <source>
        <dbReference type="Google" id="ProtNLM"/>
    </source>
</evidence>
<dbReference type="AlphaFoldDB" id="A0A1F6LKY7"/>
<name>A0A1F6LKY7_9BACT</name>